<proteinExistence type="predicted"/>
<dbReference type="Proteomes" id="UP000007519">
    <property type="component" value="Chromosome"/>
</dbReference>
<keyword evidence="3" id="KW-1185">Reference proteome</keyword>
<evidence type="ECO:0000313" key="3">
    <source>
        <dbReference type="Proteomes" id="UP000007519"/>
    </source>
</evidence>
<dbReference type="AlphaFoldDB" id="H6L3I9"/>
<protein>
    <recommendedName>
        <fullName evidence="4">Lipoprotein</fullName>
    </recommendedName>
</protein>
<sequence>MKKHKKLLFVFALSLSLMALLSSCRANRCGGCPTFSISANS</sequence>
<keyword evidence="1" id="KW-0732">Signal</keyword>
<dbReference type="PROSITE" id="PS51257">
    <property type="entry name" value="PROKAR_LIPOPROTEIN"/>
    <property type="match status" value="1"/>
</dbReference>
<dbReference type="RefSeq" id="WP_015692552.1">
    <property type="nucleotide sequence ID" value="NC_016940.1"/>
</dbReference>
<feature type="signal peptide" evidence="1">
    <location>
        <begin position="1"/>
        <end position="28"/>
    </location>
</feature>
<reference evidence="2 3" key="1">
    <citation type="journal article" date="2012" name="Stand. Genomic Sci.">
        <title>Complete genome sequencing and analysis of Saprospira grandis str. Lewin, a predatory marine bacterium.</title>
        <authorList>
            <person name="Saw J.H."/>
            <person name="Yuryev A."/>
            <person name="Kanbe M."/>
            <person name="Hou S."/>
            <person name="Young A.G."/>
            <person name="Aizawa S."/>
            <person name="Alam M."/>
        </authorList>
    </citation>
    <scope>NUCLEOTIDE SEQUENCE [LARGE SCALE GENOMIC DNA]</scope>
    <source>
        <strain evidence="2 3">Lewin</strain>
    </source>
</reference>
<dbReference type="KEGG" id="sgn:SGRA_2208"/>
<feature type="chain" id="PRO_5003604019" description="Lipoprotein" evidence="1">
    <location>
        <begin position="29"/>
        <end position="41"/>
    </location>
</feature>
<organism evidence="2 3">
    <name type="scientific">Saprospira grandis (strain Lewin)</name>
    <dbReference type="NCBI Taxonomy" id="984262"/>
    <lineage>
        <taxon>Bacteria</taxon>
        <taxon>Pseudomonadati</taxon>
        <taxon>Bacteroidota</taxon>
        <taxon>Saprospiria</taxon>
        <taxon>Saprospirales</taxon>
        <taxon>Saprospiraceae</taxon>
        <taxon>Saprospira</taxon>
    </lineage>
</organism>
<dbReference type="EMBL" id="CP002831">
    <property type="protein sequence ID" value="AFC24937.1"/>
    <property type="molecule type" value="Genomic_DNA"/>
</dbReference>
<evidence type="ECO:0008006" key="4">
    <source>
        <dbReference type="Google" id="ProtNLM"/>
    </source>
</evidence>
<dbReference type="HOGENOM" id="CLU_3276465_0_0_10"/>
<name>H6L3I9_SAPGL</name>
<accession>H6L3I9</accession>
<gene>
    <name evidence="2" type="ordered locus">SGRA_2208</name>
</gene>
<dbReference type="STRING" id="984262.SGRA_2208"/>
<evidence type="ECO:0000313" key="2">
    <source>
        <dbReference type="EMBL" id="AFC24937.1"/>
    </source>
</evidence>
<evidence type="ECO:0000256" key="1">
    <source>
        <dbReference type="SAM" id="SignalP"/>
    </source>
</evidence>